<protein>
    <submittedName>
        <fullName evidence="1">Uncharacterized protein</fullName>
    </submittedName>
</protein>
<accession>A0AAW9CQS5</accession>
<dbReference type="EMBL" id="QXCT01000001">
    <property type="protein sequence ID" value="MDW9250954.1"/>
    <property type="molecule type" value="Genomic_DNA"/>
</dbReference>
<sequence>MPTSAIRVSIAPGRPAAAALRERALRRRERSLQWGSRITWLPIASARVASGRSCSEETALPYGVILVVVKRNASLAE</sequence>
<proteinExistence type="predicted"/>
<dbReference type="Proteomes" id="UP001272137">
    <property type="component" value="Unassembled WGS sequence"/>
</dbReference>
<gene>
    <name evidence="1" type="ORF">C7S16_6758</name>
</gene>
<reference evidence="1" key="1">
    <citation type="submission" date="2018-08" db="EMBL/GenBank/DDBJ databases">
        <title>Identification of Burkholderia cepacia strains that express a Burkholderia pseudomallei-like capsular polysaccharide.</title>
        <authorList>
            <person name="Burtnick M.N."/>
            <person name="Vongsouvath M."/>
            <person name="Newton P."/>
            <person name="Wuthiekanun V."/>
            <person name="Limmathurotsakul D."/>
            <person name="Brett P.J."/>
            <person name="Chantratita N."/>
            <person name="Dance D.A."/>
        </authorList>
    </citation>
    <scope>NUCLEOTIDE SEQUENCE</scope>
    <source>
        <strain evidence="1">SBXCC001</strain>
    </source>
</reference>
<dbReference type="AlphaFoldDB" id="A0AAW9CQS5"/>
<organism evidence="1 2">
    <name type="scientific">Burkholderia thailandensis</name>
    <dbReference type="NCBI Taxonomy" id="57975"/>
    <lineage>
        <taxon>Bacteria</taxon>
        <taxon>Pseudomonadati</taxon>
        <taxon>Pseudomonadota</taxon>
        <taxon>Betaproteobacteria</taxon>
        <taxon>Burkholderiales</taxon>
        <taxon>Burkholderiaceae</taxon>
        <taxon>Burkholderia</taxon>
        <taxon>pseudomallei group</taxon>
    </lineage>
</organism>
<name>A0AAW9CQS5_BURTH</name>
<evidence type="ECO:0000313" key="2">
    <source>
        <dbReference type="Proteomes" id="UP001272137"/>
    </source>
</evidence>
<comment type="caution">
    <text evidence="1">The sequence shown here is derived from an EMBL/GenBank/DDBJ whole genome shotgun (WGS) entry which is preliminary data.</text>
</comment>
<evidence type="ECO:0000313" key="1">
    <source>
        <dbReference type="EMBL" id="MDW9250954.1"/>
    </source>
</evidence>